<name>A0A366K2P7_CYTFI</name>
<comment type="caution">
    <text evidence="1">The sequence shown here is derived from an EMBL/GenBank/DDBJ whole genome shotgun (WGS) entry which is preliminary data.</text>
</comment>
<protein>
    <submittedName>
        <fullName evidence="1">Uncharacterized protein</fullName>
    </submittedName>
</protein>
<dbReference type="AlphaFoldDB" id="A0A366K2P7"/>
<evidence type="ECO:0000313" key="1">
    <source>
        <dbReference type="EMBL" id="RBP95950.1"/>
    </source>
</evidence>
<proteinExistence type="predicted"/>
<sequence>MKKMFKFAVWVAAFPFILLWTIFFDSSGNSAMFVNDVLNDKK</sequence>
<gene>
    <name evidence="1" type="ORF">DFO70_102277</name>
</gene>
<reference evidence="1 2" key="1">
    <citation type="submission" date="2018-06" db="EMBL/GenBank/DDBJ databases">
        <title>Freshwater and sediment microbial communities from various areas in North America, analyzing microbe dynamics in response to fracking.</title>
        <authorList>
            <person name="Lamendella R."/>
        </authorList>
    </citation>
    <scope>NUCLEOTIDE SEQUENCE [LARGE SCALE GENOMIC DNA]</scope>
    <source>
        <strain evidence="1 2">14_TX</strain>
    </source>
</reference>
<dbReference type="EMBL" id="QNSF01000002">
    <property type="protein sequence ID" value="RBP95950.1"/>
    <property type="molecule type" value="Genomic_DNA"/>
</dbReference>
<dbReference type="RefSeq" id="WP_258549807.1">
    <property type="nucleotide sequence ID" value="NZ_JANTPK010000005.1"/>
</dbReference>
<dbReference type="Proteomes" id="UP000252731">
    <property type="component" value="Unassembled WGS sequence"/>
</dbReference>
<accession>A0A366K2P7</accession>
<evidence type="ECO:0000313" key="2">
    <source>
        <dbReference type="Proteomes" id="UP000252731"/>
    </source>
</evidence>
<organism evidence="1 2">
    <name type="scientific">Cytobacillus firmus</name>
    <name type="common">Bacillus firmus</name>
    <dbReference type="NCBI Taxonomy" id="1399"/>
    <lineage>
        <taxon>Bacteria</taxon>
        <taxon>Bacillati</taxon>
        <taxon>Bacillota</taxon>
        <taxon>Bacilli</taxon>
        <taxon>Bacillales</taxon>
        <taxon>Bacillaceae</taxon>
        <taxon>Cytobacillus</taxon>
    </lineage>
</organism>
<keyword evidence="2" id="KW-1185">Reference proteome</keyword>